<keyword evidence="2" id="KW-0378">Hydrolase</keyword>
<accession>A0A4Q0VQJ8</accession>
<dbReference type="PRINTS" id="PR00111">
    <property type="entry name" value="ABHYDROLASE"/>
</dbReference>
<proteinExistence type="predicted"/>
<keyword evidence="3" id="KW-1185">Reference proteome</keyword>
<sequence>MKAPLFAYSIEYSKKGVFYMGHMEIEGTKINYEDSLYGEEVLVFVHGFISSLICWNPIVSHLSKRFRVIALDLPGFGDTKASTEFEYTLANYGILVNKFIQSLGVEKAHIIGHSLGGQIALQAVKNKPDLYDKLFLIAASAQRKRPPWIARLFCYFPLIDEAAYQFYFQDELVNIALKKVLAGGVGLEDEILQPYIDCCKKREVVQAVIQLGKEREDDMLDEDIQTILHPTYLLWGREDQVVPLKEGEFLHKNMQNSTLAILEHCGHLPMEEYPIAVLHHIYSFLHPNFLNSE</sequence>
<dbReference type="InterPro" id="IPR029058">
    <property type="entry name" value="AB_hydrolase_fold"/>
</dbReference>
<dbReference type="Pfam" id="PF00561">
    <property type="entry name" value="Abhydrolase_1"/>
    <property type="match status" value="1"/>
</dbReference>
<dbReference type="PANTHER" id="PTHR46438">
    <property type="entry name" value="ALPHA/BETA-HYDROLASES SUPERFAMILY PROTEIN"/>
    <property type="match status" value="1"/>
</dbReference>
<reference evidence="2 3" key="1">
    <citation type="journal article" date="2019" name="Int. J. Syst. Evol. Microbiol.">
        <title>Anaerobacillus alkaliphilus sp. nov., a novel alkaliphilic and moderately halophilic bacterium.</title>
        <authorList>
            <person name="Borsodi A.K."/>
            <person name="Aszalos J.M."/>
            <person name="Bihari P."/>
            <person name="Nagy I."/>
            <person name="Schumann P."/>
            <person name="Sproer C."/>
            <person name="Kovacs A.L."/>
            <person name="Boka K."/>
            <person name="Dobosy P."/>
            <person name="Ovari M."/>
            <person name="Szili-Kovacs T."/>
            <person name="Toth E."/>
        </authorList>
    </citation>
    <scope>NUCLEOTIDE SEQUENCE [LARGE SCALE GENOMIC DNA]</scope>
    <source>
        <strain evidence="2 3">B16-10</strain>
    </source>
</reference>
<feature type="domain" description="AB hydrolase-1" evidence="1">
    <location>
        <begin position="41"/>
        <end position="272"/>
    </location>
</feature>
<dbReference type="EMBL" id="QOUX01000046">
    <property type="protein sequence ID" value="RXI98548.1"/>
    <property type="molecule type" value="Genomic_DNA"/>
</dbReference>
<dbReference type="GO" id="GO:0016787">
    <property type="term" value="F:hydrolase activity"/>
    <property type="evidence" value="ECO:0007669"/>
    <property type="project" value="UniProtKB-KW"/>
</dbReference>
<dbReference type="OrthoDB" id="252464at2"/>
<name>A0A4Q0VQJ8_9BACI</name>
<evidence type="ECO:0000313" key="3">
    <source>
        <dbReference type="Proteomes" id="UP000290649"/>
    </source>
</evidence>
<dbReference type="AlphaFoldDB" id="A0A4Q0VQJ8"/>
<dbReference type="PANTHER" id="PTHR46438:SF11">
    <property type="entry name" value="LIPASE-RELATED"/>
    <property type="match status" value="1"/>
</dbReference>
<evidence type="ECO:0000259" key="1">
    <source>
        <dbReference type="Pfam" id="PF00561"/>
    </source>
</evidence>
<dbReference type="SUPFAM" id="SSF53474">
    <property type="entry name" value="alpha/beta-Hydrolases"/>
    <property type="match status" value="1"/>
</dbReference>
<organism evidence="2 3">
    <name type="scientific">Anaerobacillus alkaliphilus</name>
    <dbReference type="NCBI Taxonomy" id="1548597"/>
    <lineage>
        <taxon>Bacteria</taxon>
        <taxon>Bacillati</taxon>
        <taxon>Bacillota</taxon>
        <taxon>Bacilli</taxon>
        <taxon>Bacillales</taxon>
        <taxon>Bacillaceae</taxon>
        <taxon>Anaerobacillus</taxon>
    </lineage>
</organism>
<dbReference type="Proteomes" id="UP000290649">
    <property type="component" value="Unassembled WGS sequence"/>
</dbReference>
<dbReference type="InterPro" id="IPR000073">
    <property type="entry name" value="AB_hydrolase_1"/>
</dbReference>
<gene>
    <name evidence="2" type="ORF">DS745_19705</name>
</gene>
<dbReference type="Gene3D" id="3.40.50.1820">
    <property type="entry name" value="alpha/beta hydrolase"/>
    <property type="match status" value="1"/>
</dbReference>
<evidence type="ECO:0000313" key="2">
    <source>
        <dbReference type="EMBL" id="RXI98548.1"/>
    </source>
</evidence>
<comment type="caution">
    <text evidence="2">The sequence shown here is derived from an EMBL/GenBank/DDBJ whole genome shotgun (WGS) entry which is preliminary data.</text>
</comment>
<protein>
    <submittedName>
        <fullName evidence="2">Alpha/beta hydrolase</fullName>
    </submittedName>
</protein>